<gene>
    <name evidence="1" type="ORF">WMSIL1_LOCUS5546</name>
</gene>
<name>A0A564YEI6_HYMDI</name>
<organism evidence="1 2">
    <name type="scientific">Hymenolepis diminuta</name>
    <name type="common">Rat tapeworm</name>
    <dbReference type="NCBI Taxonomy" id="6216"/>
    <lineage>
        <taxon>Eukaryota</taxon>
        <taxon>Metazoa</taxon>
        <taxon>Spiralia</taxon>
        <taxon>Lophotrochozoa</taxon>
        <taxon>Platyhelminthes</taxon>
        <taxon>Cestoda</taxon>
        <taxon>Eucestoda</taxon>
        <taxon>Cyclophyllidea</taxon>
        <taxon>Hymenolepididae</taxon>
        <taxon>Hymenolepis</taxon>
    </lineage>
</organism>
<dbReference type="EMBL" id="CABIJS010000177">
    <property type="protein sequence ID" value="VUZ45626.1"/>
    <property type="molecule type" value="Genomic_DNA"/>
</dbReference>
<accession>A0A564YEI6</accession>
<evidence type="ECO:0000313" key="2">
    <source>
        <dbReference type="Proteomes" id="UP000321570"/>
    </source>
</evidence>
<dbReference type="AlphaFoldDB" id="A0A564YEI6"/>
<evidence type="ECO:0000313" key="1">
    <source>
        <dbReference type="EMBL" id="VUZ45626.1"/>
    </source>
</evidence>
<reference evidence="1 2" key="1">
    <citation type="submission" date="2019-07" db="EMBL/GenBank/DDBJ databases">
        <authorList>
            <person name="Jastrzebski P J."/>
            <person name="Paukszto L."/>
            <person name="Jastrzebski P J."/>
        </authorList>
    </citation>
    <scope>NUCLEOTIDE SEQUENCE [LARGE SCALE GENOMIC DNA]</scope>
    <source>
        <strain evidence="1 2">WMS-il1</strain>
    </source>
</reference>
<sequence>MYNLPLLQSNLQPKILLNLPHHRLARLDPNSLAPVAVEELPYLPDWPTMHNNQLSTVFTF</sequence>
<proteinExistence type="predicted"/>
<dbReference type="Proteomes" id="UP000321570">
    <property type="component" value="Unassembled WGS sequence"/>
</dbReference>
<protein>
    <submittedName>
        <fullName evidence="1">Uncharacterized protein</fullName>
    </submittedName>
</protein>
<keyword evidence="2" id="KW-1185">Reference proteome</keyword>